<gene>
    <name evidence="1" type="ORF">D1831_02460</name>
</gene>
<name>A0A3R8J972_9LACO</name>
<dbReference type="Proteomes" id="UP000283633">
    <property type="component" value="Unassembled WGS sequence"/>
</dbReference>
<comment type="caution">
    <text evidence="1">The sequence shown here is derived from an EMBL/GenBank/DDBJ whole genome shotgun (WGS) entry which is preliminary data.</text>
</comment>
<accession>A0A3R8J972</accession>
<evidence type="ECO:0000313" key="2">
    <source>
        <dbReference type="Proteomes" id="UP000283633"/>
    </source>
</evidence>
<dbReference type="AlphaFoldDB" id="A0A3R8J972"/>
<protein>
    <submittedName>
        <fullName evidence="1">Uncharacterized protein</fullName>
    </submittedName>
</protein>
<proteinExistence type="predicted"/>
<keyword evidence="2" id="KW-1185">Reference proteome</keyword>
<evidence type="ECO:0000313" key="1">
    <source>
        <dbReference type="EMBL" id="RRK11414.1"/>
    </source>
</evidence>
<dbReference type="RefSeq" id="WP_125071328.1">
    <property type="nucleotide sequence ID" value="NZ_QWZQ01000005.1"/>
</dbReference>
<dbReference type="OrthoDB" id="2321746at2"/>
<sequence length="286" mass="32685">MEPAVFLVTALADVKKDSFGTKLHELLDQAIPVRIIFANLNFVERVNFDQLLATLIVGHEQSVSVASLYDIFCHDDGVPLGATALTRVAHAGLATQRHTHQDGRYYVRYLQNDQLLEESHYSADGHLFYQNFYTDNQLVQAVYYGRQARPETISNFQAGALKETLLLNADGALLYRFLQTERPVQRLFNMDNTSNLQLTSLEAAQPQPPRSKRARAEKRNTLTVGNAPELSFDVMDYVHAGHFDGIYDFYRYALQRLDYRHQRLYINVEHNVALSTALPNQLIFNY</sequence>
<dbReference type="EMBL" id="QWZQ01000005">
    <property type="protein sequence ID" value="RRK11414.1"/>
    <property type="molecule type" value="Genomic_DNA"/>
</dbReference>
<organism evidence="1 2">
    <name type="scientific">Lactiplantibacillus garii</name>
    <dbReference type="NCBI Taxonomy" id="2306423"/>
    <lineage>
        <taxon>Bacteria</taxon>
        <taxon>Bacillati</taxon>
        <taxon>Bacillota</taxon>
        <taxon>Bacilli</taxon>
        <taxon>Lactobacillales</taxon>
        <taxon>Lactobacillaceae</taxon>
        <taxon>Lactiplantibacillus</taxon>
    </lineage>
</organism>
<reference evidence="1 2" key="1">
    <citation type="submission" date="2018-08" db="EMBL/GenBank/DDBJ databases">
        <title>Genome Lactobacillus garii FI11369.</title>
        <authorList>
            <person name="Diaz M."/>
            <person name="Narbad A."/>
        </authorList>
    </citation>
    <scope>NUCLEOTIDE SEQUENCE [LARGE SCALE GENOMIC DNA]</scope>
    <source>
        <strain evidence="1 2">FI11369</strain>
    </source>
</reference>